<protein>
    <submittedName>
        <fullName evidence="1">Uncharacterized protein</fullName>
    </submittedName>
</protein>
<sequence length="47" mass="5520">MILSIVIVLVAPQNDAVMRDYPKTKWFEYATRPIIEYAADAFNYIIR</sequence>
<name>A0ABU1J9L0_9MICC</name>
<keyword evidence="2" id="KW-1185">Reference proteome</keyword>
<comment type="caution">
    <text evidence="1">The sequence shown here is derived from an EMBL/GenBank/DDBJ whole genome shotgun (WGS) entry which is preliminary data.</text>
</comment>
<proteinExistence type="predicted"/>
<dbReference type="Proteomes" id="UP001185069">
    <property type="component" value="Unassembled WGS sequence"/>
</dbReference>
<dbReference type="EMBL" id="JAVDQF010000001">
    <property type="protein sequence ID" value="MDR6268844.1"/>
    <property type="molecule type" value="Genomic_DNA"/>
</dbReference>
<accession>A0ABU1J9L0</accession>
<gene>
    <name evidence="1" type="ORF">JOE69_001082</name>
</gene>
<evidence type="ECO:0000313" key="2">
    <source>
        <dbReference type="Proteomes" id="UP001185069"/>
    </source>
</evidence>
<dbReference type="RefSeq" id="WP_309796735.1">
    <property type="nucleotide sequence ID" value="NZ_BAAAHY010000006.1"/>
</dbReference>
<evidence type="ECO:0000313" key="1">
    <source>
        <dbReference type="EMBL" id="MDR6268844.1"/>
    </source>
</evidence>
<reference evidence="1 2" key="1">
    <citation type="submission" date="2023-07" db="EMBL/GenBank/DDBJ databases">
        <title>Sequencing the genomes of 1000 actinobacteria strains.</title>
        <authorList>
            <person name="Klenk H.-P."/>
        </authorList>
    </citation>
    <scope>NUCLEOTIDE SEQUENCE [LARGE SCALE GENOMIC DNA]</scope>
    <source>
        <strain evidence="1 2">DSM 14555</strain>
    </source>
</reference>
<organism evidence="1 2">
    <name type="scientific">Arthrobacter russicus</name>
    <dbReference type="NCBI Taxonomy" id="172040"/>
    <lineage>
        <taxon>Bacteria</taxon>
        <taxon>Bacillati</taxon>
        <taxon>Actinomycetota</taxon>
        <taxon>Actinomycetes</taxon>
        <taxon>Micrococcales</taxon>
        <taxon>Micrococcaceae</taxon>
        <taxon>Arthrobacter</taxon>
    </lineage>
</organism>